<proteinExistence type="predicted"/>
<evidence type="ECO:0000313" key="1">
    <source>
        <dbReference type="EMBL" id="KAK6352127.1"/>
    </source>
</evidence>
<sequence length="452" mass="52688">MSTLDTLPIELLIQICLFLPLPRDTKLLASTCRNLRNKLTIPSNFLWYTFLSKYPKLRHNNHSFHTIISNNPPPVCVASGKYDQRVNYYSQALAILCGRTMACFDCFNTNKRSFRIVYVGGIYYRTYCASCYERYFWLVSDFLMHWPEIKVPPTLIDNQPNVWSGAIHYNDAIFLIKDQLPPRARIISGRFVSKWTYKINIRKTTYPGSVAAIWSEIDHRMMYGTEMDGVIKVMTRIYETDKATFGRYWPLAGREEFREYLEDGVLMFVQALSASVLRVVRAENPQGFRAGQIIWRTTEDLFHTDYKHLWEGNGWASVPGGRNKFLWDTCRKYMMMLFGQDRETGRQLSCLLLSDWVDSYTAKRVGTGQSEHKYRPYTCQFCRDEKPGEKADWDGNYSSERALDGFPHISGLATHILMRHNDRFAERWVTGGGVVEPMEEGWQPFWKDLKAL</sequence>
<dbReference type="Proteomes" id="UP001373714">
    <property type="component" value="Unassembled WGS sequence"/>
</dbReference>
<name>A0AAV9UZP8_9PEZI</name>
<dbReference type="EMBL" id="JAVHNS010000006">
    <property type="protein sequence ID" value="KAK6352127.1"/>
    <property type="molecule type" value="Genomic_DNA"/>
</dbReference>
<gene>
    <name evidence="1" type="ORF">TWF730_008958</name>
</gene>
<comment type="caution">
    <text evidence="1">The sequence shown here is derived from an EMBL/GenBank/DDBJ whole genome shotgun (WGS) entry which is preliminary data.</text>
</comment>
<evidence type="ECO:0000313" key="2">
    <source>
        <dbReference type="Proteomes" id="UP001373714"/>
    </source>
</evidence>
<reference evidence="1 2" key="1">
    <citation type="submission" date="2019-10" db="EMBL/GenBank/DDBJ databases">
        <authorList>
            <person name="Palmer J.M."/>
        </authorList>
    </citation>
    <scope>NUCLEOTIDE SEQUENCE [LARGE SCALE GENOMIC DNA]</scope>
    <source>
        <strain evidence="1 2">TWF730</strain>
    </source>
</reference>
<protein>
    <recommendedName>
        <fullName evidence="3">F-box domain-containing protein</fullName>
    </recommendedName>
</protein>
<accession>A0AAV9UZP8</accession>
<organism evidence="1 2">
    <name type="scientific">Orbilia blumenaviensis</name>
    <dbReference type="NCBI Taxonomy" id="1796055"/>
    <lineage>
        <taxon>Eukaryota</taxon>
        <taxon>Fungi</taxon>
        <taxon>Dikarya</taxon>
        <taxon>Ascomycota</taxon>
        <taxon>Pezizomycotina</taxon>
        <taxon>Orbiliomycetes</taxon>
        <taxon>Orbiliales</taxon>
        <taxon>Orbiliaceae</taxon>
        <taxon>Orbilia</taxon>
    </lineage>
</organism>
<dbReference type="AlphaFoldDB" id="A0AAV9UZP8"/>
<keyword evidence="2" id="KW-1185">Reference proteome</keyword>
<evidence type="ECO:0008006" key="3">
    <source>
        <dbReference type="Google" id="ProtNLM"/>
    </source>
</evidence>